<feature type="transmembrane region" description="Helical" evidence="8">
    <location>
        <begin position="225"/>
        <end position="245"/>
    </location>
</feature>
<keyword evidence="3 8" id="KW-0813">Transport</keyword>
<comment type="similarity">
    <text evidence="2 8">Belongs to the ABC-2 integral membrane protein family.</text>
</comment>
<dbReference type="GO" id="GO:0140359">
    <property type="term" value="F:ABC-type transporter activity"/>
    <property type="evidence" value="ECO:0007669"/>
    <property type="project" value="InterPro"/>
</dbReference>
<feature type="transmembrane region" description="Helical" evidence="8">
    <location>
        <begin position="343"/>
        <end position="361"/>
    </location>
</feature>
<name>A0A3Q9JK70_9GAMM</name>
<keyword evidence="4 8" id="KW-1003">Cell membrane</keyword>
<dbReference type="PROSITE" id="PS51012">
    <property type="entry name" value="ABC_TM2"/>
    <property type="match status" value="1"/>
</dbReference>
<evidence type="ECO:0000256" key="7">
    <source>
        <dbReference type="ARBA" id="ARBA00023136"/>
    </source>
</evidence>
<dbReference type="GO" id="GO:0043190">
    <property type="term" value="C:ATP-binding cassette (ABC) transporter complex"/>
    <property type="evidence" value="ECO:0007669"/>
    <property type="project" value="InterPro"/>
</dbReference>
<evidence type="ECO:0000256" key="6">
    <source>
        <dbReference type="ARBA" id="ARBA00022989"/>
    </source>
</evidence>
<dbReference type="Proteomes" id="UP000273143">
    <property type="component" value="Chromosome"/>
</dbReference>
<gene>
    <name evidence="10" type="ORF">DM558_04675</name>
</gene>
<dbReference type="EMBL" id="CP029822">
    <property type="protein sequence ID" value="AZS50112.1"/>
    <property type="molecule type" value="Genomic_DNA"/>
</dbReference>
<comment type="subcellular location">
    <subcellularLocation>
        <location evidence="8">Cell inner membrane</location>
        <topology evidence="8">Multi-pass membrane protein</topology>
    </subcellularLocation>
    <subcellularLocation>
        <location evidence="1">Cell membrane</location>
        <topology evidence="1">Multi-pass membrane protein</topology>
    </subcellularLocation>
</comment>
<feature type="transmembrane region" description="Helical" evidence="8">
    <location>
        <begin position="251"/>
        <end position="272"/>
    </location>
</feature>
<dbReference type="InterPro" id="IPR051449">
    <property type="entry name" value="ABC-2_transporter_component"/>
</dbReference>
<evidence type="ECO:0000256" key="4">
    <source>
        <dbReference type="ARBA" id="ARBA00022475"/>
    </source>
</evidence>
<dbReference type="Gene3D" id="3.40.1710.10">
    <property type="entry name" value="abc type-2 transporter like domain"/>
    <property type="match status" value="1"/>
</dbReference>
<feature type="transmembrane region" description="Helical" evidence="8">
    <location>
        <begin position="173"/>
        <end position="194"/>
    </location>
</feature>
<dbReference type="RefSeq" id="WP_127162256.1">
    <property type="nucleotide sequence ID" value="NZ_CP029822.1"/>
</dbReference>
<dbReference type="InterPro" id="IPR000412">
    <property type="entry name" value="ABC_2_transport"/>
</dbReference>
<evidence type="ECO:0000256" key="2">
    <source>
        <dbReference type="ARBA" id="ARBA00007783"/>
    </source>
</evidence>
<proteinExistence type="inferred from homology"/>
<keyword evidence="7 8" id="KW-0472">Membrane</keyword>
<dbReference type="PANTHER" id="PTHR30294">
    <property type="entry name" value="MEMBRANE COMPONENT OF ABC TRANSPORTER YHHJ-RELATED"/>
    <property type="match status" value="1"/>
</dbReference>
<evidence type="ECO:0000259" key="9">
    <source>
        <dbReference type="PROSITE" id="PS51012"/>
    </source>
</evidence>
<dbReference type="InterPro" id="IPR013525">
    <property type="entry name" value="ABC2_TM"/>
</dbReference>
<evidence type="ECO:0000256" key="8">
    <source>
        <dbReference type="RuleBase" id="RU361157"/>
    </source>
</evidence>
<keyword evidence="11" id="KW-1185">Reference proteome</keyword>
<accession>A0A3Q9JK70</accession>
<dbReference type="AlphaFoldDB" id="A0A3Q9JK70"/>
<protein>
    <recommendedName>
        <fullName evidence="8">Transport permease protein</fullName>
    </recommendedName>
</protein>
<evidence type="ECO:0000313" key="10">
    <source>
        <dbReference type="EMBL" id="AZS50112.1"/>
    </source>
</evidence>
<keyword evidence="5 8" id="KW-0812">Transmembrane</keyword>
<dbReference type="PANTHER" id="PTHR30294:SF44">
    <property type="entry name" value="MULTIDRUG ABC TRANSPORTER PERMEASE YBHR-RELATED"/>
    <property type="match status" value="1"/>
</dbReference>
<dbReference type="InterPro" id="IPR047817">
    <property type="entry name" value="ABC2_TM_bact-type"/>
</dbReference>
<reference evidence="11" key="1">
    <citation type="submission" date="2018-06" db="EMBL/GenBank/DDBJ databases">
        <title>Complete genome of Pseudomonas insecticola strain QZS01.</title>
        <authorList>
            <person name="Wang J."/>
            <person name="Su Q."/>
        </authorList>
    </citation>
    <scope>NUCLEOTIDE SEQUENCE [LARGE SCALE GENOMIC DNA]</scope>
    <source>
        <strain evidence="11">QZS01</strain>
    </source>
</reference>
<dbReference type="Pfam" id="PF12698">
    <property type="entry name" value="ABC2_membrane_3"/>
    <property type="match status" value="1"/>
</dbReference>
<dbReference type="PRINTS" id="PR00164">
    <property type="entry name" value="ABC2TRNSPORT"/>
</dbReference>
<keyword evidence="6 8" id="KW-1133">Transmembrane helix</keyword>
<feature type="transmembrane region" description="Helical" evidence="8">
    <location>
        <begin position="284"/>
        <end position="304"/>
    </location>
</feature>
<sequence length="366" mass="41047">MFFISGVTNLAHKEFIAIIKDRITRAILIIPIVIQTLLFGYAATYDLNSIPYAVMDESHSQNAANLIARIEGNHLFQRIASLTNTNQIKPLIDNQKVLLVVHIDQRFEKQIQSGKEAPIQIILDARNSNTAGIAASYISQIITSYNQTLTNRPPINIEVRAWYNPNLESRWHIMPAMIATLSFLQTIIFTALSISKEREQGTFDQLLVTPLTPIQLMLGKAIPPILIGLLQAGIVNLMVVYWFRIPMIGSYWLLYSGLLLSTIACVGIGLSISALSNNMQQSALYTFIFVMPAILLSGLATPIANMPNLLQQLTLLNPLRYSIDFVRRVYLENTSLSEISYDLYPQIVIAFITLPIATVLFRKKLN</sequence>
<feature type="domain" description="ABC transmembrane type-2" evidence="9">
    <location>
        <begin position="131"/>
        <end position="364"/>
    </location>
</feature>
<organism evidence="10 11">
    <name type="scientific">Entomomonas moraniae</name>
    <dbReference type="NCBI Taxonomy" id="2213226"/>
    <lineage>
        <taxon>Bacteria</taxon>
        <taxon>Pseudomonadati</taxon>
        <taxon>Pseudomonadota</taxon>
        <taxon>Gammaproteobacteria</taxon>
        <taxon>Pseudomonadales</taxon>
        <taxon>Pseudomonadaceae</taxon>
        <taxon>Entomomonas</taxon>
    </lineage>
</organism>
<evidence type="ECO:0000256" key="5">
    <source>
        <dbReference type="ARBA" id="ARBA00022692"/>
    </source>
</evidence>
<evidence type="ECO:0000256" key="3">
    <source>
        <dbReference type="ARBA" id="ARBA00022448"/>
    </source>
</evidence>
<dbReference type="KEGG" id="emo:DM558_04675"/>
<feature type="transmembrane region" description="Helical" evidence="8">
    <location>
        <begin position="23"/>
        <end position="43"/>
    </location>
</feature>
<evidence type="ECO:0000256" key="1">
    <source>
        <dbReference type="ARBA" id="ARBA00004651"/>
    </source>
</evidence>
<evidence type="ECO:0000313" key="11">
    <source>
        <dbReference type="Proteomes" id="UP000273143"/>
    </source>
</evidence>